<protein>
    <submittedName>
        <fullName evidence="2">SGNH hydrolase-type esterase domain-containing protein</fullName>
    </submittedName>
</protein>
<dbReference type="PANTHER" id="PTHR14209:SF19">
    <property type="entry name" value="ISOAMYL ACETATE-HYDROLYZING ESTERASE 1 HOMOLOG"/>
    <property type="match status" value="1"/>
</dbReference>
<evidence type="ECO:0000313" key="2">
    <source>
        <dbReference type="EMBL" id="KAB8079064.1"/>
    </source>
</evidence>
<organism evidence="2 3">
    <name type="scientific">Aspergillus leporis</name>
    <dbReference type="NCBI Taxonomy" id="41062"/>
    <lineage>
        <taxon>Eukaryota</taxon>
        <taxon>Fungi</taxon>
        <taxon>Dikarya</taxon>
        <taxon>Ascomycota</taxon>
        <taxon>Pezizomycotina</taxon>
        <taxon>Eurotiomycetes</taxon>
        <taxon>Eurotiomycetidae</taxon>
        <taxon>Eurotiales</taxon>
        <taxon>Aspergillaceae</taxon>
        <taxon>Aspergillus</taxon>
        <taxon>Aspergillus subgen. Circumdati</taxon>
    </lineage>
</organism>
<accession>A0A5N5XHN3</accession>
<dbReference type="SUPFAM" id="SSF52266">
    <property type="entry name" value="SGNH hydrolase"/>
    <property type="match status" value="1"/>
</dbReference>
<dbReference type="Proteomes" id="UP000326565">
    <property type="component" value="Unassembled WGS sequence"/>
</dbReference>
<name>A0A5N5XHN3_9EURO</name>
<dbReference type="Pfam" id="PF13472">
    <property type="entry name" value="Lipase_GDSL_2"/>
    <property type="match status" value="1"/>
</dbReference>
<dbReference type="EMBL" id="ML732153">
    <property type="protein sequence ID" value="KAB8079064.1"/>
    <property type="molecule type" value="Genomic_DNA"/>
</dbReference>
<dbReference type="CDD" id="cd01838">
    <property type="entry name" value="Isoamyl_acetate_hydrolase_like"/>
    <property type="match status" value="1"/>
</dbReference>
<gene>
    <name evidence="2" type="ORF">BDV29DRAFT_165341</name>
</gene>
<proteinExistence type="predicted"/>
<keyword evidence="3" id="KW-1185">Reference proteome</keyword>
<keyword evidence="2" id="KW-0378">Hydrolase</keyword>
<dbReference type="InterPro" id="IPR013830">
    <property type="entry name" value="SGNH_hydro"/>
</dbReference>
<dbReference type="PANTHER" id="PTHR14209">
    <property type="entry name" value="ISOAMYL ACETATE-HYDROLYZING ESTERASE 1"/>
    <property type="match status" value="1"/>
</dbReference>
<evidence type="ECO:0000259" key="1">
    <source>
        <dbReference type="Pfam" id="PF13472"/>
    </source>
</evidence>
<feature type="domain" description="SGNH hydrolase-type esterase" evidence="1">
    <location>
        <begin position="19"/>
        <end position="224"/>
    </location>
</feature>
<evidence type="ECO:0000313" key="3">
    <source>
        <dbReference type="Proteomes" id="UP000326565"/>
    </source>
</evidence>
<dbReference type="AlphaFoldDB" id="A0A5N5XHN3"/>
<sequence>MSTDSQEEALYKPYDQFILFGDSITQMSNDPHLGFALQGALQDAYIRRFDVINRGFGGYTSGHAINVFAKFFPTPEKATVRFMTIFFGANDACLPGNPQHVPVNVYKENLIRIIQHPATVAQSPHILIVTPPPINEYQLQEFDESKGNAHPTRTAKHTKQYAEAVREVGSSLGVPVVDVWSAFMAAVGWKEGEPLPGSRDLPNSDQFQRLFTDGLHLTADGYRIVYDELMAAIRANWLNEQPEQLPMVFPGWMEAPR</sequence>
<dbReference type="InterPro" id="IPR045136">
    <property type="entry name" value="Iah1-like"/>
</dbReference>
<dbReference type="InterPro" id="IPR036514">
    <property type="entry name" value="SGNH_hydro_sf"/>
</dbReference>
<dbReference type="GO" id="GO:0016787">
    <property type="term" value="F:hydrolase activity"/>
    <property type="evidence" value="ECO:0007669"/>
    <property type="project" value="UniProtKB-KW"/>
</dbReference>
<dbReference type="Gene3D" id="3.40.50.1110">
    <property type="entry name" value="SGNH hydrolase"/>
    <property type="match status" value="1"/>
</dbReference>
<dbReference type="FunFam" id="3.40.50.1110:FF:000019">
    <property type="entry name" value="GDSL Lipase/Acylhydrolase family protein"/>
    <property type="match status" value="1"/>
</dbReference>
<reference evidence="2 3" key="1">
    <citation type="submission" date="2019-04" db="EMBL/GenBank/DDBJ databases">
        <title>Friends and foes A comparative genomics study of 23 Aspergillus species from section Flavi.</title>
        <authorList>
            <consortium name="DOE Joint Genome Institute"/>
            <person name="Kjaerbolling I."/>
            <person name="Vesth T."/>
            <person name="Frisvad J.C."/>
            <person name="Nybo J.L."/>
            <person name="Theobald S."/>
            <person name="Kildgaard S."/>
            <person name="Isbrandt T."/>
            <person name="Kuo A."/>
            <person name="Sato A."/>
            <person name="Lyhne E.K."/>
            <person name="Kogle M.E."/>
            <person name="Wiebenga A."/>
            <person name="Kun R.S."/>
            <person name="Lubbers R.J."/>
            <person name="Makela M.R."/>
            <person name="Barry K."/>
            <person name="Chovatia M."/>
            <person name="Clum A."/>
            <person name="Daum C."/>
            <person name="Haridas S."/>
            <person name="He G."/>
            <person name="LaButti K."/>
            <person name="Lipzen A."/>
            <person name="Mondo S."/>
            <person name="Riley R."/>
            <person name="Salamov A."/>
            <person name="Simmons B.A."/>
            <person name="Magnuson J.K."/>
            <person name="Henrissat B."/>
            <person name="Mortensen U.H."/>
            <person name="Larsen T.O."/>
            <person name="Devries R.P."/>
            <person name="Grigoriev I.V."/>
            <person name="Machida M."/>
            <person name="Baker S.E."/>
            <person name="Andersen M.R."/>
        </authorList>
    </citation>
    <scope>NUCLEOTIDE SEQUENCE [LARGE SCALE GENOMIC DNA]</scope>
    <source>
        <strain evidence="2 3">CBS 151.66</strain>
    </source>
</reference>
<dbReference type="OrthoDB" id="671439at2759"/>